<dbReference type="PANTHER" id="PTHR11805">
    <property type="entry name" value="CYSTEINE-RICH PDZ-BINDING PROTEIN"/>
    <property type="match status" value="1"/>
</dbReference>
<gene>
    <name evidence="10" type="ORF">A4X03_0g1054</name>
    <name evidence="9" type="ORF">JKIAZH3_G3499</name>
</gene>
<evidence type="ECO:0000256" key="6">
    <source>
        <dbReference type="ARBA" id="ARBA00022728"/>
    </source>
</evidence>
<dbReference type="AlphaFoldDB" id="A0A177TMG7"/>
<evidence type="ECO:0000313" key="10">
    <source>
        <dbReference type="EMBL" id="KAE8264286.1"/>
    </source>
</evidence>
<dbReference type="PANTHER" id="PTHR11805:SF1">
    <property type="entry name" value="CYSTEINE-RICH PDZ-BINDING PROTEIN"/>
    <property type="match status" value="1"/>
</dbReference>
<evidence type="ECO:0000256" key="1">
    <source>
        <dbReference type="ARBA" id="ARBA00004496"/>
    </source>
</evidence>
<dbReference type="EMBL" id="CAJHJG010000085">
    <property type="protein sequence ID" value="CAD6897069.1"/>
    <property type="molecule type" value="Genomic_DNA"/>
</dbReference>
<comment type="similarity">
    <text evidence="2">Belongs to the CRIPT family.</text>
</comment>
<dbReference type="GO" id="GO:0006397">
    <property type="term" value="P:mRNA processing"/>
    <property type="evidence" value="ECO:0007669"/>
    <property type="project" value="UniProtKB-KW"/>
</dbReference>
<comment type="subcellular location">
    <subcellularLocation>
        <location evidence="1">Cytoplasm</location>
    </subcellularLocation>
</comment>
<evidence type="ECO:0000313" key="11">
    <source>
        <dbReference type="Proteomes" id="UP000077671"/>
    </source>
</evidence>
<dbReference type="GO" id="GO:0031122">
    <property type="term" value="P:cytoplasmic microtubule organization"/>
    <property type="evidence" value="ECO:0007669"/>
    <property type="project" value="TreeGrafter"/>
</dbReference>
<evidence type="ECO:0000256" key="7">
    <source>
        <dbReference type="ARBA" id="ARBA00023187"/>
    </source>
</evidence>
<evidence type="ECO:0000313" key="12">
    <source>
        <dbReference type="Proteomes" id="UP000836402"/>
    </source>
</evidence>
<reference evidence="10" key="1">
    <citation type="submission" date="2016-04" db="EMBL/GenBank/DDBJ databases">
        <authorList>
            <person name="Nguyen H.D."/>
            <person name="Kesanakurti P."/>
            <person name="Cullis J."/>
            <person name="Levesque C.A."/>
            <person name="Hambleton S."/>
        </authorList>
    </citation>
    <scope>NUCLEOTIDE SEQUENCE</scope>
    <source>
        <strain evidence="10">DAOMC 238032</strain>
    </source>
</reference>
<dbReference type="GO" id="GO:0005681">
    <property type="term" value="C:spliceosomal complex"/>
    <property type="evidence" value="ECO:0007669"/>
    <property type="project" value="UniProtKB-KW"/>
</dbReference>
<keyword evidence="4" id="KW-0963">Cytoplasm</keyword>
<comment type="caution">
    <text evidence="10">The sequence shown here is derived from an EMBL/GenBank/DDBJ whole genome shotgun (WGS) entry which is preliminary data.</text>
</comment>
<organism evidence="10 11">
    <name type="scientific">Tilletia caries</name>
    <name type="common">wheat bunt fungus</name>
    <dbReference type="NCBI Taxonomy" id="13290"/>
    <lineage>
        <taxon>Eukaryota</taxon>
        <taxon>Fungi</taxon>
        <taxon>Dikarya</taxon>
        <taxon>Basidiomycota</taxon>
        <taxon>Ustilaginomycotina</taxon>
        <taxon>Exobasidiomycetes</taxon>
        <taxon>Tilletiales</taxon>
        <taxon>Tilletiaceae</taxon>
        <taxon>Tilletia</taxon>
    </lineage>
</organism>
<dbReference type="Pfam" id="PF10235">
    <property type="entry name" value="Cript"/>
    <property type="match status" value="1"/>
</dbReference>
<dbReference type="InterPro" id="IPR019367">
    <property type="entry name" value="PDZ-binding_CRIPT"/>
</dbReference>
<dbReference type="GO" id="GO:0005737">
    <property type="term" value="C:cytoplasm"/>
    <property type="evidence" value="ECO:0007669"/>
    <property type="project" value="UniProtKB-SubCell"/>
</dbReference>
<evidence type="ECO:0000256" key="4">
    <source>
        <dbReference type="ARBA" id="ARBA00022490"/>
    </source>
</evidence>
<protein>
    <recommendedName>
        <fullName evidence="3">Cysteine-rich PDZ-binding protein</fullName>
    </recommendedName>
    <alternativeName>
        <fullName evidence="8">Cysteine-rich interactor of PDZ three</fullName>
    </alternativeName>
</protein>
<evidence type="ECO:0000256" key="3">
    <source>
        <dbReference type="ARBA" id="ARBA00018615"/>
    </source>
</evidence>
<keyword evidence="6" id="KW-0747">Spliceosome</keyword>
<evidence type="ECO:0000256" key="5">
    <source>
        <dbReference type="ARBA" id="ARBA00022664"/>
    </source>
</evidence>
<dbReference type="GO" id="GO:0008380">
    <property type="term" value="P:RNA splicing"/>
    <property type="evidence" value="ECO:0007669"/>
    <property type="project" value="UniProtKB-KW"/>
</dbReference>
<evidence type="ECO:0000256" key="8">
    <source>
        <dbReference type="ARBA" id="ARBA00032518"/>
    </source>
</evidence>
<evidence type="ECO:0000256" key="2">
    <source>
        <dbReference type="ARBA" id="ARBA00009021"/>
    </source>
</evidence>
<evidence type="ECO:0000313" key="9">
    <source>
        <dbReference type="EMBL" id="CAD6897069.1"/>
    </source>
</evidence>
<keyword evidence="7" id="KW-0508">mRNA splicing</keyword>
<reference evidence="10" key="2">
    <citation type="journal article" date="2019" name="IMA Fungus">
        <title>Genome sequencing and comparison of five Tilletia species to identify candidate genes for the detection of regulated species infecting wheat.</title>
        <authorList>
            <person name="Nguyen H.D.T."/>
            <person name="Sultana T."/>
            <person name="Kesanakurti P."/>
            <person name="Hambleton S."/>
        </authorList>
    </citation>
    <scope>NUCLEOTIDE SEQUENCE</scope>
    <source>
        <strain evidence="10">DAOMC 238032</strain>
    </source>
</reference>
<accession>A0A177TMG7</accession>
<keyword evidence="12" id="KW-1185">Reference proteome</keyword>
<keyword evidence="5" id="KW-0507">mRNA processing</keyword>
<dbReference type="Proteomes" id="UP000836402">
    <property type="component" value="Unassembled WGS sequence"/>
</dbReference>
<name>A0A177TMG7_9BASI</name>
<dbReference type="EMBL" id="LWDD02000077">
    <property type="protein sequence ID" value="KAE8264286.1"/>
    <property type="molecule type" value="Genomic_DNA"/>
</dbReference>
<reference evidence="9" key="3">
    <citation type="submission" date="2020-10" db="EMBL/GenBank/DDBJ databases">
        <authorList>
            <person name="Sedaghatjoo S."/>
        </authorList>
    </citation>
    <scope>NUCLEOTIDE SEQUENCE</scope>
    <source>
        <strain evidence="9">AZH3</strain>
    </source>
</reference>
<proteinExistence type="inferred from homology"/>
<sequence length="128" mass="13392">MVCAKCSKTLNKSVAAPDPFRNRNAAGMLVSSASASSSRSSMAGKSAGASSVAASLQQTASGPARKIGENKLLSGKNRFNPLGGQCTVCKQRVSQDRAKYCQNCAYKRGCCAICGVKILDTKMYKQSS</sequence>
<dbReference type="Proteomes" id="UP000077671">
    <property type="component" value="Unassembled WGS sequence"/>
</dbReference>
<dbReference type="GO" id="GO:0008017">
    <property type="term" value="F:microtubule binding"/>
    <property type="evidence" value="ECO:0007669"/>
    <property type="project" value="TreeGrafter"/>
</dbReference>